<comment type="caution">
    <text evidence="8">The sequence shown here is derived from an EMBL/GenBank/DDBJ whole genome shotgun (WGS) entry which is preliminary data.</text>
</comment>
<dbReference type="Proteomes" id="UP000051682">
    <property type="component" value="Unassembled WGS sequence"/>
</dbReference>
<keyword evidence="6" id="KW-0175">Coiled coil</keyword>
<dbReference type="PANTHER" id="PTHR42855:SF2">
    <property type="entry name" value="DRUG RESISTANCE ABC TRANSPORTER,ATP-BINDING PROTEIN"/>
    <property type="match status" value="1"/>
</dbReference>
<reference evidence="9 11" key="2">
    <citation type="submission" date="2020-04" db="EMBL/GenBank/DDBJ databases">
        <title>Genome analysis and antimicrobial resistance characteristics of Chryseobacterium aquaticum isolated from farmed salmonids.</title>
        <authorList>
            <person name="Saticioglu I.B."/>
            <person name="Duman M."/>
            <person name="Altun S."/>
        </authorList>
    </citation>
    <scope>NUCLEOTIDE SEQUENCE [LARGE SCALE GENOMIC DNA]</scope>
    <source>
        <strain evidence="9 11">C-174</strain>
    </source>
</reference>
<evidence type="ECO:0000313" key="9">
    <source>
        <dbReference type="EMBL" id="NMR36005.1"/>
    </source>
</evidence>
<dbReference type="FunFam" id="3.40.50.300:FF:000011">
    <property type="entry name" value="Putative ABC transporter ATP-binding component"/>
    <property type="match status" value="1"/>
</dbReference>
<reference evidence="8 10" key="1">
    <citation type="submission" date="2015-10" db="EMBL/GenBank/DDBJ databases">
        <title>Chryseobacterium aquaticum genome.</title>
        <authorList>
            <person name="Newman J.D."/>
            <person name="Ferguson M.B."/>
            <person name="Miller J.R."/>
        </authorList>
    </citation>
    <scope>NUCLEOTIDE SEQUENCE [LARGE SCALE GENOMIC DNA]</scope>
    <source>
        <strain evidence="8 10">KCTC 12483</strain>
    </source>
</reference>
<dbReference type="InterPro" id="IPR003593">
    <property type="entry name" value="AAA+_ATPase"/>
</dbReference>
<proteinExistence type="inferred from homology"/>
<dbReference type="InterPro" id="IPR027417">
    <property type="entry name" value="P-loop_NTPase"/>
</dbReference>
<evidence type="ECO:0000256" key="2">
    <source>
        <dbReference type="ARBA" id="ARBA00022741"/>
    </source>
</evidence>
<dbReference type="RefSeq" id="WP_050377208.1">
    <property type="nucleotide sequence ID" value="NZ_JABCJF010000013.1"/>
</dbReference>
<dbReference type="SMART" id="SM00382">
    <property type="entry name" value="AAA"/>
    <property type="match status" value="2"/>
</dbReference>
<feature type="domain" description="ABC transporter" evidence="7">
    <location>
        <begin position="320"/>
        <end position="538"/>
    </location>
</feature>
<name>A0A0Q3KJ70_9FLAO</name>
<dbReference type="STRING" id="452084.AR438_16510"/>
<accession>A0A0Q3KJ70</accession>
<keyword evidence="1" id="KW-0677">Repeat</keyword>
<dbReference type="PANTHER" id="PTHR42855">
    <property type="entry name" value="ABC TRANSPORTER ATP-BINDING SUBUNIT"/>
    <property type="match status" value="1"/>
</dbReference>
<dbReference type="EMBL" id="LLYZ01000021">
    <property type="protein sequence ID" value="KQK24236.1"/>
    <property type="molecule type" value="Genomic_DNA"/>
</dbReference>
<dbReference type="Gene3D" id="3.40.50.300">
    <property type="entry name" value="P-loop containing nucleotide triphosphate hydrolases"/>
    <property type="match status" value="2"/>
</dbReference>
<dbReference type="CDD" id="cd03221">
    <property type="entry name" value="ABCF_EF-3"/>
    <property type="match status" value="2"/>
</dbReference>
<organism evidence="8 10">
    <name type="scientific">Chryseobacterium aquaticum</name>
    <dbReference type="NCBI Taxonomy" id="452084"/>
    <lineage>
        <taxon>Bacteria</taxon>
        <taxon>Pseudomonadati</taxon>
        <taxon>Bacteroidota</taxon>
        <taxon>Flavobacteriia</taxon>
        <taxon>Flavobacteriales</taxon>
        <taxon>Weeksellaceae</taxon>
        <taxon>Chryseobacterium group</taxon>
        <taxon>Chryseobacterium</taxon>
    </lineage>
</organism>
<evidence type="ECO:0000313" key="8">
    <source>
        <dbReference type="EMBL" id="KQK24236.1"/>
    </source>
</evidence>
<dbReference type="SUPFAM" id="SSF52540">
    <property type="entry name" value="P-loop containing nucleoside triphosphate hydrolases"/>
    <property type="match status" value="2"/>
</dbReference>
<dbReference type="Pfam" id="PF12848">
    <property type="entry name" value="ABC_tran_Xtn"/>
    <property type="match status" value="1"/>
</dbReference>
<evidence type="ECO:0000313" key="10">
    <source>
        <dbReference type="Proteomes" id="UP000051682"/>
    </source>
</evidence>
<evidence type="ECO:0000256" key="1">
    <source>
        <dbReference type="ARBA" id="ARBA00022737"/>
    </source>
</evidence>
<protein>
    <recommendedName>
        <fullName evidence="5">Probable ATP-binding protein YbiT</fullName>
    </recommendedName>
</protein>
<comment type="similarity">
    <text evidence="4">Belongs to the ABC transporter superfamily. ABCF family. YbiT subfamily.</text>
</comment>
<dbReference type="InterPro" id="IPR051309">
    <property type="entry name" value="ABCF_ATPase"/>
</dbReference>
<keyword evidence="3 8" id="KW-0067">ATP-binding</keyword>
<gene>
    <name evidence="8" type="ORF">AR438_16510</name>
    <name evidence="9" type="ORF">HIO71_17640</name>
</gene>
<evidence type="ECO:0000313" key="11">
    <source>
        <dbReference type="Proteomes" id="UP000548067"/>
    </source>
</evidence>
<dbReference type="EMBL" id="JABCJF010000013">
    <property type="protein sequence ID" value="NMR36005.1"/>
    <property type="molecule type" value="Genomic_DNA"/>
</dbReference>
<dbReference type="Pfam" id="PF00005">
    <property type="entry name" value="ABC_tran"/>
    <property type="match status" value="2"/>
</dbReference>
<evidence type="ECO:0000256" key="4">
    <source>
        <dbReference type="ARBA" id="ARBA00061551"/>
    </source>
</evidence>
<evidence type="ECO:0000256" key="5">
    <source>
        <dbReference type="ARBA" id="ARBA00074044"/>
    </source>
</evidence>
<dbReference type="AlphaFoldDB" id="A0A0Q3KJ70"/>
<dbReference type="GO" id="GO:0005524">
    <property type="term" value="F:ATP binding"/>
    <property type="evidence" value="ECO:0007669"/>
    <property type="project" value="UniProtKB-KW"/>
</dbReference>
<keyword evidence="10" id="KW-1185">Reference proteome</keyword>
<keyword evidence="2" id="KW-0547">Nucleotide-binding</keyword>
<sequence>MLTVSNLSLQFGKRVLFDEVNIMFTKGNCYGIIGANGAGKSTFLKILTGKQDPTTGHVSLEPGKRMSVLEQDHFAYDQYTVLEAVLRGNKKLFEIKEEMDALYAKEDFSDEDGIKAGELGVVYDEMGGWNSESDAQTMLSNVGIKDDMHWQMMSELENKDKVKVLLAQALFGNPDVLILDEPTNDLDIDTIAWLEDFLADYENTVIVVSHDRHFLDTVCTHIGDLDYAKLNLYTGNYSFWYQASQLATRQRAQANKKAEEKKKELQDFIARFSSNVAKAKQATARKKMIDKLNIDDIKPSSRRYPAIIFEMEREVGDQILDVKGLEKTKDGELLFSNIDLNLKKGDKVAIISKNSLAITEFFEILAGNTEADKGNVAWGVTTNQSHMPLDNTTFFQEDINLVDWLRQFTKNDEERHEEFMRGFLGRMLFSGDEALKSCKVLSGGEKMRCMFSRMMLQKANVLLLDEPTNHLDLESITTLNNSLSNFKGNLLLSSHDHEMLQTVCNRIVELTPKGIIDRETTYDEYLADKKIKELREKMYS</sequence>
<dbReference type="GO" id="GO:0016887">
    <property type="term" value="F:ATP hydrolysis activity"/>
    <property type="evidence" value="ECO:0007669"/>
    <property type="project" value="InterPro"/>
</dbReference>
<evidence type="ECO:0000259" key="7">
    <source>
        <dbReference type="PROSITE" id="PS50893"/>
    </source>
</evidence>
<dbReference type="PROSITE" id="PS50893">
    <property type="entry name" value="ABC_TRANSPORTER_2"/>
    <property type="match status" value="2"/>
</dbReference>
<dbReference type="FunFam" id="3.40.50.300:FF:000070">
    <property type="entry name" value="Putative ABC transporter ATP-binding component"/>
    <property type="match status" value="1"/>
</dbReference>
<dbReference type="OrthoDB" id="1521973at2"/>
<dbReference type="InterPro" id="IPR003439">
    <property type="entry name" value="ABC_transporter-like_ATP-bd"/>
</dbReference>
<feature type="domain" description="ABC transporter" evidence="7">
    <location>
        <begin position="2"/>
        <end position="252"/>
    </location>
</feature>
<feature type="coiled-coil region" evidence="6">
    <location>
        <begin position="244"/>
        <end position="275"/>
    </location>
</feature>
<evidence type="ECO:0000256" key="6">
    <source>
        <dbReference type="SAM" id="Coils"/>
    </source>
</evidence>
<dbReference type="InterPro" id="IPR032781">
    <property type="entry name" value="ABC_tran_Xtn"/>
</dbReference>
<evidence type="ECO:0000256" key="3">
    <source>
        <dbReference type="ARBA" id="ARBA00022840"/>
    </source>
</evidence>
<dbReference type="Proteomes" id="UP000548067">
    <property type="component" value="Unassembled WGS sequence"/>
</dbReference>